<dbReference type="SUPFAM" id="SSF111369">
    <property type="entry name" value="HlyD-like secretion proteins"/>
    <property type="match status" value="1"/>
</dbReference>
<comment type="caution">
    <text evidence="8">The sequence shown here is derived from an EMBL/GenBank/DDBJ whole genome shotgun (WGS) entry which is preliminary data.</text>
</comment>
<keyword evidence="9" id="KW-1185">Reference proteome</keyword>
<feature type="chain" id="PRO_5026733355" evidence="5">
    <location>
        <begin position="21"/>
        <end position="345"/>
    </location>
</feature>
<dbReference type="Proteomes" id="UP000474957">
    <property type="component" value="Unassembled WGS sequence"/>
</dbReference>
<name>A0A6L5Z1Q4_9RHOB</name>
<dbReference type="Pfam" id="PF25967">
    <property type="entry name" value="RND-MFP_C"/>
    <property type="match status" value="1"/>
</dbReference>
<dbReference type="RefSeq" id="WP_154446922.1">
    <property type="nucleotide sequence ID" value="NZ_WIND01000009.1"/>
</dbReference>
<evidence type="ECO:0000256" key="4">
    <source>
        <dbReference type="SAM" id="Coils"/>
    </source>
</evidence>
<dbReference type="Gene3D" id="1.10.287.470">
    <property type="entry name" value="Helix hairpin bin"/>
    <property type="match status" value="1"/>
</dbReference>
<feature type="domain" description="Multidrug resistance protein MdtA-like barrel-sandwich hybrid" evidence="6">
    <location>
        <begin position="51"/>
        <end position="171"/>
    </location>
</feature>
<dbReference type="Gene3D" id="2.40.50.100">
    <property type="match status" value="1"/>
</dbReference>
<dbReference type="EMBL" id="WIND01000009">
    <property type="protein sequence ID" value="MSU90428.1"/>
    <property type="molecule type" value="Genomic_DNA"/>
</dbReference>
<sequence>MRHLTTLIVLLSLGAVPVAAQEAPRPVKLMTVQAGESGLSRVFFGHVVARETVDMAFQVGGQIVELPVVEGAHVPAGALIARLDTEPFELALDQARLQLDQAERDLERLTKLRGAAVSEVTVDDASTAANLARIAVRRAERDLENATLTAPFDALVASRNVASFSTIAAGTPVVRLHDMSDLRIDINVPEILFQRAGRDPDVTLTASFPAAERSFPLEIREFNAQASQVGQTYTLTLGMTPPEDLAILPGSSAVVTATLREPGTRIVVPPSAVVPQPDGGAHVMVFHPDEDGRGSVERRAVEIRPTADGQVAVSAGLEAGEEIVLAGAAALDDGQTVRRFAGFPN</sequence>
<gene>
    <name evidence="8" type="ORF">GE300_12500</name>
</gene>
<keyword evidence="5" id="KW-0732">Signal</keyword>
<dbReference type="GO" id="GO:1990281">
    <property type="term" value="C:efflux pump complex"/>
    <property type="evidence" value="ECO:0007669"/>
    <property type="project" value="TreeGrafter"/>
</dbReference>
<dbReference type="InterPro" id="IPR058627">
    <property type="entry name" value="MdtA-like_C"/>
</dbReference>
<dbReference type="GO" id="GO:0015562">
    <property type="term" value="F:efflux transmembrane transporter activity"/>
    <property type="evidence" value="ECO:0007669"/>
    <property type="project" value="TreeGrafter"/>
</dbReference>
<dbReference type="Gene3D" id="2.40.30.170">
    <property type="match status" value="1"/>
</dbReference>
<evidence type="ECO:0000256" key="2">
    <source>
        <dbReference type="ARBA" id="ARBA00009477"/>
    </source>
</evidence>
<evidence type="ECO:0000313" key="8">
    <source>
        <dbReference type="EMBL" id="MSU90428.1"/>
    </source>
</evidence>
<feature type="signal peptide" evidence="5">
    <location>
        <begin position="1"/>
        <end position="20"/>
    </location>
</feature>
<dbReference type="InterPro" id="IPR058625">
    <property type="entry name" value="MdtA-like_BSH"/>
</dbReference>
<keyword evidence="3" id="KW-0813">Transport</keyword>
<reference evidence="8 9" key="1">
    <citation type="submission" date="2019-10" db="EMBL/GenBank/DDBJ databases">
        <title>Cognatihalovulum marinum gen. nov. sp. nov., a new member of the family Rhodobacteraceae isolated from deep seawater of the Northwest Indian Ocean.</title>
        <authorList>
            <person name="Ruan C."/>
            <person name="Wang J."/>
            <person name="Zheng X."/>
            <person name="Song L."/>
            <person name="Zhu Y."/>
            <person name="Huang Y."/>
            <person name="Lu Z."/>
            <person name="Du W."/>
            <person name="Huang L."/>
            <person name="Dai X."/>
        </authorList>
    </citation>
    <scope>NUCLEOTIDE SEQUENCE [LARGE SCALE GENOMIC DNA]</scope>
    <source>
        <strain evidence="8 9">2CG4</strain>
    </source>
</reference>
<organism evidence="8 9">
    <name type="scientific">Halovulum marinum</name>
    <dbReference type="NCBI Taxonomy" id="2662447"/>
    <lineage>
        <taxon>Bacteria</taxon>
        <taxon>Pseudomonadati</taxon>
        <taxon>Pseudomonadota</taxon>
        <taxon>Alphaproteobacteria</taxon>
        <taxon>Rhodobacterales</taxon>
        <taxon>Paracoccaceae</taxon>
        <taxon>Halovulum</taxon>
    </lineage>
</organism>
<feature type="domain" description="Multidrug resistance protein MdtA-like C-terminal permuted SH3" evidence="7">
    <location>
        <begin position="266"/>
        <end position="328"/>
    </location>
</feature>
<evidence type="ECO:0000259" key="7">
    <source>
        <dbReference type="Pfam" id="PF25967"/>
    </source>
</evidence>
<comment type="subcellular location">
    <subcellularLocation>
        <location evidence="1">Cell envelope</location>
    </subcellularLocation>
</comment>
<comment type="similarity">
    <text evidence="2">Belongs to the membrane fusion protein (MFP) (TC 8.A.1) family.</text>
</comment>
<keyword evidence="4" id="KW-0175">Coiled coil</keyword>
<evidence type="ECO:0000256" key="1">
    <source>
        <dbReference type="ARBA" id="ARBA00004196"/>
    </source>
</evidence>
<dbReference type="Pfam" id="PF25917">
    <property type="entry name" value="BSH_RND"/>
    <property type="match status" value="1"/>
</dbReference>
<dbReference type="AlphaFoldDB" id="A0A6L5Z1Q4"/>
<evidence type="ECO:0000313" key="9">
    <source>
        <dbReference type="Proteomes" id="UP000474957"/>
    </source>
</evidence>
<protein>
    <submittedName>
        <fullName evidence="8">Efflux RND transporter periplasmic adaptor subunit</fullName>
    </submittedName>
</protein>
<evidence type="ECO:0000259" key="6">
    <source>
        <dbReference type="Pfam" id="PF25917"/>
    </source>
</evidence>
<dbReference type="Gene3D" id="2.40.420.20">
    <property type="match status" value="1"/>
</dbReference>
<dbReference type="InterPro" id="IPR006143">
    <property type="entry name" value="RND_pump_MFP"/>
</dbReference>
<feature type="coiled-coil region" evidence="4">
    <location>
        <begin position="92"/>
        <end position="119"/>
    </location>
</feature>
<evidence type="ECO:0000256" key="3">
    <source>
        <dbReference type="ARBA" id="ARBA00022448"/>
    </source>
</evidence>
<dbReference type="PANTHER" id="PTHR30469:SF20">
    <property type="entry name" value="EFFLUX RND TRANSPORTER PERIPLASMIC ADAPTOR SUBUNIT"/>
    <property type="match status" value="1"/>
</dbReference>
<dbReference type="NCBIfam" id="TIGR01730">
    <property type="entry name" value="RND_mfp"/>
    <property type="match status" value="1"/>
</dbReference>
<dbReference type="PANTHER" id="PTHR30469">
    <property type="entry name" value="MULTIDRUG RESISTANCE PROTEIN MDTA"/>
    <property type="match status" value="1"/>
</dbReference>
<evidence type="ECO:0000256" key="5">
    <source>
        <dbReference type="SAM" id="SignalP"/>
    </source>
</evidence>
<accession>A0A6L5Z1Q4</accession>
<proteinExistence type="inferred from homology"/>